<evidence type="ECO:0000313" key="4">
    <source>
        <dbReference type="Proteomes" id="UP000464787"/>
    </source>
</evidence>
<dbReference type="GO" id="GO:0016747">
    <property type="term" value="F:acyltransferase activity, transferring groups other than amino-acyl groups"/>
    <property type="evidence" value="ECO:0007669"/>
    <property type="project" value="InterPro"/>
</dbReference>
<accession>A0A857J109</accession>
<feature type="transmembrane region" description="Helical" evidence="1">
    <location>
        <begin position="309"/>
        <end position="330"/>
    </location>
</feature>
<dbReference type="AlphaFoldDB" id="A0A857J109"/>
<feature type="transmembrane region" description="Helical" evidence="1">
    <location>
        <begin position="235"/>
        <end position="265"/>
    </location>
</feature>
<dbReference type="GO" id="GO:0000271">
    <property type="term" value="P:polysaccharide biosynthetic process"/>
    <property type="evidence" value="ECO:0007669"/>
    <property type="project" value="TreeGrafter"/>
</dbReference>
<keyword evidence="4" id="KW-1185">Reference proteome</keyword>
<keyword evidence="1" id="KW-0812">Transmembrane</keyword>
<dbReference type="KEGG" id="xyk:GT347_00725"/>
<feature type="domain" description="Acyltransferase 3" evidence="2">
    <location>
        <begin position="13"/>
        <end position="321"/>
    </location>
</feature>
<feature type="transmembrane region" description="Helical" evidence="1">
    <location>
        <begin position="206"/>
        <end position="223"/>
    </location>
</feature>
<dbReference type="PANTHER" id="PTHR23028">
    <property type="entry name" value="ACETYLTRANSFERASE"/>
    <property type="match status" value="1"/>
</dbReference>
<keyword evidence="1" id="KW-1133">Transmembrane helix</keyword>
<dbReference type="RefSeq" id="WP_160550166.1">
    <property type="nucleotide sequence ID" value="NZ_CP047650.1"/>
</dbReference>
<dbReference type="PANTHER" id="PTHR23028:SF131">
    <property type="entry name" value="BLR2367 PROTEIN"/>
    <property type="match status" value="1"/>
</dbReference>
<feature type="transmembrane region" description="Helical" evidence="1">
    <location>
        <begin position="120"/>
        <end position="142"/>
    </location>
</feature>
<keyword evidence="3" id="KW-0808">Transferase</keyword>
<feature type="transmembrane region" description="Helical" evidence="1">
    <location>
        <begin position="45"/>
        <end position="68"/>
    </location>
</feature>
<dbReference type="GO" id="GO:0016020">
    <property type="term" value="C:membrane"/>
    <property type="evidence" value="ECO:0007669"/>
    <property type="project" value="TreeGrafter"/>
</dbReference>
<organism evidence="3 4">
    <name type="scientific">Xylophilus rhododendri</name>
    <dbReference type="NCBI Taxonomy" id="2697032"/>
    <lineage>
        <taxon>Bacteria</taxon>
        <taxon>Pseudomonadati</taxon>
        <taxon>Pseudomonadota</taxon>
        <taxon>Betaproteobacteria</taxon>
        <taxon>Burkholderiales</taxon>
        <taxon>Xylophilus</taxon>
    </lineage>
</organism>
<proteinExistence type="predicted"/>
<keyword evidence="3" id="KW-0012">Acyltransferase</keyword>
<evidence type="ECO:0000259" key="2">
    <source>
        <dbReference type="Pfam" id="PF01757"/>
    </source>
</evidence>
<dbReference type="InterPro" id="IPR002656">
    <property type="entry name" value="Acyl_transf_3_dom"/>
</dbReference>
<feature type="transmembrane region" description="Helical" evidence="1">
    <location>
        <begin position="88"/>
        <end position="108"/>
    </location>
</feature>
<name>A0A857J109_9BURK</name>
<reference evidence="3 4" key="1">
    <citation type="submission" date="2020-01" db="EMBL/GenBank/DDBJ databases">
        <title>Genome sequencing of strain KACC 21265.</title>
        <authorList>
            <person name="Heo J."/>
            <person name="Kim S.-J."/>
            <person name="Kim J.-S."/>
            <person name="Hong S.-B."/>
            <person name="Kwon S.-W."/>
        </authorList>
    </citation>
    <scope>NUCLEOTIDE SEQUENCE [LARGE SCALE GENOMIC DNA]</scope>
    <source>
        <strain evidence="3 4">KACC 21265</strain>
    </source>
</reference>
<protein>
    <submittedName>
        <fullName evidence="3">Acyltransferase family protein</fullName>
    </submittedName>
</protein>
<evidence type="ECO:0000256" key="1">
    <source>
        <dbReference type="SAM" id="Phobius"/>
    </source>
</evidence>
<dbReference type="EMBL" id="CP047650">
    <property type="protein sequence ID" value="QHI96648.1"/>
    <property type="molecule type" value="Genomic_DNA"/>
</dbReference>
<dbReference type="Pfam" id="PF01757">
    <property type="entry name" value="Acyl_transf_3"/>
    <property type="match status" value="1"/>
</dbReference>
<keyword evidence="1" id="KW-0472">Membrane</keyword>
<feature type="transmembrane region" description="Helical" evidence="1">
    <location>
        <begin position="177"/>
        <end position="194"/>
    </location>
</feature>
<evidence type="ECO:0000313" key="3">
    <source>
        <dbReference type="EMBL" id="QHI96648.1"/>
    </source>
</evidence>
<dbReference type="Proteomes" id="UP000464787">
    <property type="component" value="Chromosome"/>
</dbReference>
<gene>
    <name evidence="3" type="ORF">GT347_00725</name>
</gene>
<sequence>MHDTKTGGRNNHFNALRFLLAAMVIVSHCQEVARNSREQETFIHLSGTLTLGDLAVDGFFLLSGFLIVRSWVLRPSIMHFLRNRVCRIYPGFVAAAILCAFVVGPLAGDSDYFSQFQPWAWLYSVLTLHKPVLPPVFVGSYIAAANVSLWTIQYEFKCYLMVLALGVAGVFRYRWGWAVLTAAITAAYLVSMQANELFPVLKNKSYLFRLAMVFAAGGCHYLYPGLFSRTRMAYLIAFLAWLACMPASIPLAHVGSATAGGFLLIGYAQRTRGPLLVFNRLPDVSYGVYLYGWPVMKLLMLYAPGVAALPLTVATLLLSTLAGLASWVLVEKPFMAMKPKEPRRLPRSA</sequence>
<dbReference type="InterPro" id="IPR050879">
    <property type="entry name" value="Acyltransferase_3"/>
</dbReference>